<comment type="caution">
    <text evidence="3">The sequence shown here is derived from an EMBL/GenBank/DDBJ whole genome shotgun (WGS) entry which is preliminary data.</text>
</comment>
<protein>
    <recommendedName>
        <fullName evidence="2">NIPSNAP domain-containing protein</fullName>
    </recommendedName>
</protein>
<evidence type="ECO:0000313" key="3">
    <source>
        <dbReference type="EMBL" id="PVU99762.1"/>
    </source>
</evidence>
<dbReference type="SUPFAM" id="SSF54909">
    <property type="entry name" value="Dimeric alpha+beta barrel"/>
    <property type="match status" value="2"/>
</dbReference>
<accession>A0A2T9Z5A5</accession>
<evidence type="ECO:0000256" key="1">
    <source>
        <dbReference type="ARBA" id="ARBA00005291"/>
    </source>
</evidence>
<feature type="domain" description="NIPSNAP" evidence="2">
    <location>
        <begin position="196"/>
        <end position="293"/>
    </location>
</feature>
<dbReference type="Gene3D" id="3.30.70.100">
    <property type="match status" value="2"/>
</dbReference>
<feature type="domain" description="NIPSNAP" evidence="2">
    <location>
        <begin position="85"/>
        <end position="185"/>
    </location>
</feature>
<dbReference type="Pfam" id="PF07978">
    <property type="entry name" value="NIPSNAP"/>
    <property type="match status" value="2"/>
</dbReference>
<evidence type="ECO:0000313" key="4">
    <source>
        <dbReference type="Proteomes" id="UP000245609"/>
    </source>
</evidence>
<dbReference type="EMBL" id="MBFS01002226">
    <property type="protein sequence ID" value="PVU99762.1"/>
    <property type="molecule type" value="Genomic_DNA"/>
</dbReference>
<dbReference type="PANTHER" id="PTHR21017">
    <property type="entry name" value="NIPSNAP-RELATED"/>
    <property type="match status" value="1"/>
</dbReference>
<dbReference type="InterPro" id="IPR051557">
    <property type="entry name" value="NipSnap_domain"/>
</dbReference>
<dbReference type="OrthoDB" id="10262843at2759"/>
<dbReference type="AlphaFoldDB" id="A0A2T9Z5A5"/>
<dbReference type="InterPro" id="IPR012577">
    <property type="entry name" value="NIPSNAP"/>
</dbReference>
<gene>
    <name evidence="3" type="ORF">BB560_005454</name>
</gene>
<dbReference type="Proteomes" id="UP000245609">
    <property type="component" value="Unassembled WGS sequence"/>
</dbReference>
<keyword evidence="4" id="KW-1185">Reference proteome</keyword>
<organism evidence="3 4">
    <name type="scientific">Smittium megazygosporum</name>
    <dbReference type="NCBI Taxonomy" id="133381"/>
    <lineage>
        <taxon>Eukaryota</taxon>
        <taxon>Fungi</taxon>
        <taxon>Fungi incertae sedis</taxon>
        <taxon>Zoopagomycota</taxon>
        <taxon>Kickxellomycotina</taxon>
        <taxon>Harpellomycetes</taxon>
        <taxon>Harpellales</taxon>
        <taxon>Legeriomycetaceae</taxon>
        <taxon>Smittium</taxon>
    </lineage>
</organism>
<name>A0A2T9Z5A5_9FUNG</name>
<comment type="similarity">
    <text evidence="1">Belongs to the NipSnap family.</text>
</comment>
<reference evidence="3 4" key="1">
    <citation type="journal article" date="2018" name="MBio">
        <title>Comparative Genomics Reveals the Core Gene Toolbox for the Fungus-Insect Symbiosis.</title>
        <authorList>
            <person name="Wang Y."/>
            <person name="Stata M."/>
            <person name="Wang W."/>
            <person name="Stajich J.E."/>
            <person name="White M.M."/>
            <person name="Moncalvo J.M."/>
        </authorList>
    </citation>
    <scope>NUCLEOTIDE SEQUENCE [LARGE SCALE GENOMIC DNA]</scope>
    <source>
        <strain evidence="3 4">SC-DP-2</strain>
    </source>
</reference>
<dbReference type="InterPro" id="IPR011008">
    <property type="entry name" value="Dimeric_a/b-barrel"/>
</dbReference>
<dbReference type="GO" id="GO:0000423">
    <property type="term" value="P:mitophagy"/>
    <property type="evidence" value="ECO:0007669"/>
    <property type="project" value="UniProtKB-ARBA"/>
</dbReference>
<evidence type="ECO:0000259" key="2">
    <source>
        <dbReference type="Pfam" id="PF07978"/>
    </source>
</evidence>
<dbReference type="GO" id="GO:0005739">
    <property type="term" value="C:mitochondrion"/>
    <property type="evidence" value="ECO:0007669"/>
    <property type="project" value="TreeGrafter"/>
</dbReference>
<dbReference type="PANTHER" id="PTHR21017:SF17">
    <property type="entry name" value="PROTEIN NIPSNAP"/>
    <property type="match status" value="1"/>
</dbReference>
<proteinExistence type="inferred from homology"/>
<sequence length="295" mass="34181">MLRFAHKDFAASTLKHVMASRSSSTLLSFSHLNQFSTSSTLNYTEKNQKAQQPKSFLSKLFFGGKNSKDEKFKKLIYSRNVCLHELIVHKVKPGYLDEYVKQIPEIYSIYEKKYGAIVKPTGCFTTLIGSLDSVVHILEYPDYPSIEKLIEAKQTDPDLTTKLNTLLKLTYFTENQLMQEMSFCPTSPPTVTNGVYEFRSYTLKPGSYIQWLEKWQAGLQFRSNLPRLKGAWYSKNGTLNQVHHIWAYESMAERRKFRRADWDSKGWSDSVRFTMPLIDVMHSCILKPLPFSPLR</sequence>
<dbReference type="STRING" id="133381.A0A2T9Z5A5"/>